<dbReference type="GO" id="GO:0016887">
    <property type="term" value="F:ATP hydrolysis activity"/>
    <property type="evidence" value="ECO:0007669"/>
    <property type="project" value="InterPro"/>
</dbReference>
<dbReference type="RefSeq" id="WP_006063583.1">
    <property type="nucleotide sequence ID" value="NZ_KB290831.1"/>
</dbReference>
<evidence type="ECO:0000256" key="1">
    <source>
        <dbReference type="ARBA" id="ARBA00022741"/>
    </source>
</evidence>
<dbReference type="PANTHER" id="PTHR24220:SF676">
    <property type="entry name" value="OLIGOPEPTIDE TRANSPORT ATP-BINDING PROTEIN AMIE"/>
    <property type="match status" value="1"/>
</dbReference>
<proteinExistence type="predicted"/>
<keyword evidence="5" id="KW-1185">Reference proteome</keyword>
<dbReference type="InterPro" id="IPR003439">
    <property type="entry name" value="ABC_transporter-like_ATP-bd"/>
</dbReference>
<dbReference type="SMART" id="SM00382">
    <property type="entry name" value="AAA"/>
    <property type="match status" value="1"/>
</dbReference>
<keyword evidence="1" id="KW-0547">Nucleotide-binding</keyword>
<evidence type="ECO:0000313" key="4">
    <source>
        <dbReference type="EMBL" id="EKX90139.1"/>
    </source>
</evidence>
<evidence type="ECO:0000313" key="5">
    <source>
        <dbReference type="Proteomes" id="UP000010445"/>
    </source>
</evidence>
<sequence length="259" mass="26934">MDNTGGVLTINDCTISFDGTPVLRIDALHIDDTPRAIAVLGVSGSGKSTLAALIGDYLSPAAAVTGTCTRNGTVSMVAQDAFGALNPLMPVIKQIALTAGSIDAAANLLESVGLKQELHHRFPLQLSGGQRQRAALAFALGPCPRLILADEVTSALDPVATADVVSTLRSVRDNNDATLLFITHDRGAAAALCDQAIIMIPNQDGSHRAHLCTDDEWAELRSLFGAGQRITDSSFAMTSFAMTATAETGAESMSEVSAL</sequence>
<name>L1MGR1_9CORY</name>
<dbReference type="GO" id="GO:0005886">
    <property type="term" value="C:plasma membrane"/>
    <property type="evidence" value="ECO:0007669"/>
    <property type="project" value="TreeGrafter"/>
</dbReference>
<dbReference type="EMBL" id="AMEM01000018">
    <property type="protein sequence ID" value="EKX90139.1"/>
    <property type="molecule type" value="Genomic_DNA"/>
</dbReference>
<evidence type="ECO:0000256" key="2">
    <source>
        <dbReference type="ARBA" id="ARBA00022840"/>
    </source>
</evidence>
<dbReference type="Proteomes" id="UP000010445">
    <property type="component" value="Unassembled WGS sequence"/>
</dbReference>
<dbReference type="InterPro" id="IPR027417">
    <property type="entry name" value="P-loop_NTPase"/>
</dbReference>
<gene>
    <name evidence="4" type="ORF">HMPREF9997_01354</name>
</gene>
<dbReference type="STRING" id="1035195.HMPREF9997_01354"/>
<dbReference type="PANTHER" id="PTHR24220">
    <property type="entry name" value="IMPORT ATP-BINDING PROTEIN"/>
    <property type="match status" value="1"/>
</dbReference>
<dbReference type="HOGENOM" id="CLU_000604_1_22_11"/>
<organism evidence="4 5">
    <name type="scientific">Corynebacterium durum F0235</name>
    <dbReference type="NCBI Taxonomy" id="1035195"/>
    <lineage>
        <taxon>Bacteria</taxon>
        <taxon>Bacillati</taxon>
        <taxon>Actinomycetota</taxon>
        <taxon>Actinomycetes</taxon>
        <taxon>Mycobacteriales</taxon>
        <taxon>Corynebacteriaceae</taxon>
        <taxon>Corynebacterium</taxon>
    </lineage>
</organism>
<dbReference type="GO" id="GO:0005524">
    <property type="term" value="F:ATP binding"/>
    <property type="evidence" value="ECO:0007669"/>
    <property type="project" value="UniProtKB-KW"/>
</dbReference>
<dbReference type="Gene3D" id="3.40.50.300">
    <property type="entry name" value="P-loop containing nucleotide triphosphate hydrolases"/>
    <property type="match status" value="1"/>
</dbReference>
<dbReference type="InterPro" id="IPR003593">
    <property type="entry name" value="AAA+_ATPase"/>
</dbReference>
<evidence type="ECO:0000259" key="3">
    <source>
        <dbReference type="PROSITE" id="PS50893"/>
    </source>
</evidence>
<dbReference type="eggNOG" id="COG0444">
    <property type="taxonomic scope" value="Bacteria"/>
</dbReference>
<dbReference type="InterPro" id="IPR015854">
    <property type="entry name" value="ABC_transpr_LolD-like"/>
</dbReference>
<accession>L1MGR1</accession>
<reference evidence="4 5" key="1">
    <citation type="submission" date="2012-05" db="EMBL/GenBank/DDBJ databases">
        <authorList>
            <person name="Weinstock G."/>
            <person name="Sodergren E."/>
            <person name="Lobos E.A."/>
            <person name="Fulton L."/>
            <person name="Fulton R."/>
            <person name="Courtney L."/>
            <person name="Fronick C."/>
            <person name="O'Laughlin M."/>
            <person name="Godfrey J."/>
            <person name="Wilson R.M."/>
            <person name="Miner T."/>
            <person name="Farmer C."/>
            <person name="Delehaunty K."/>
            <person name="Cordes M."/>
            <person name="Minx P."/>
            <person name="Tomlinson C."/>
            <person name="Chen J."/>
            <person name="Wollam A."/>
            <person name="Pepin K.H."/>
            <person name="Bhonagiri V."/>
            <person name="Zhang X."/>
            <person name="Suruliraj S."/>
            <person name="Warren W."/>
            <person name="Mitreva M."/>
            <person name="Mardis E.R."/>
            <person name="Wilson R.K."/>
        </authorList>
    </citation>
    <scope>NUCLEOTIDE SEQUENCE [LARGE SCALE GENOMIC DNA]</scope>
    <source>
        <strain evidence="4 5">F0235</strain>
    </source>
</reference>
<dbReference type="PROSITE" id="PS50893">
    <property type="entry name" value="ABC_TRANSPORTER_2"/>
    <property type="match status" value="1"/>
</dbReference>
<feature type="domain" description="ABC transporter" evidence="3">
    <location>
        <begin position="8"/>
        <end position="226"/>
    </location>
</feature>
<dbReference type="AlphaFoldDB" id="L1MGR1"/>
<dbReference type="Pfam" id="PF00005">
    <property type="entry name" value="ABC_tran"/>
    <property type="match status" value="1"/>
</dbReference>
<dbReference type="GO" id="GO:0022857">
    <property type="term" value="F:transmembrane transporter activity"/>
    <property type="evidence" value="ECO:0007669"/>
    <property type="project" value="TreeGrafter"/>
</dbReference>
<dbReference type="PATRIC" id="fig|1035195.3.peg.1214"/>
<dbReference type="SUPFAM" id="SSF52540">
    <property type="entry name" value="P-loop containing nucleoside triphosphate hydrolases"/>
    <property type="match status" value="1"/>
</dbReference>
<comment type="caution">
    <text evidence="4">The sequence shown here is derived from an EMBL/GenBank/DDBJ whole genome shotgun (WGS) entry which is preliminary data.</text>
</comment>
<protein>
    <submittedName>
        <fullName evidence="4">ABC transporter, ATP-binding protein</fullName>
    </submittedName>
</protein>
<keyword evidence="2 4" id="KW-0067">ATP-binding</keyword>